<keyword evidence="10 11" id="KW-0472">Membrane</keyword>
<dbReference type="Pfam" id="PF06212">
    <property type="entry name" value="GRIM-19"/>
    <property type="match status" value="1"/>
</dbReference>
<evidence type="ECO:0000256" key="3">
    <source>
        <dbReference type="ARBA" id="ARBA00022448"/>
    </source>
</evidence>
<comment type="similarity">
    <text evidence="2 11">Belongs to the complex I NDUFA13 subunit family.</text>
</comment>
<gene>
    <name evidence="13" type="ORF">CXG81DRAFT_9676</name>
</gene>
<dbReference type="PANTHER" id="PTHR12966">
    <property type="entry name" value="NADH DEHYDROGENASE UBIQUINONE 1 ALPHA SUBCOMPLEX SUBUNIT 13"/>
    <property type="match status" value="1"/>
</dbReference>
<protein>
    <recommendedName>
        <fullName evidence="11">NADH dehydrogenase [ubiquinone] 1 alpha subcomplex subunit 13</fullName>
    </recommendedName>
</protein>
<feature type="region of interest" description="Disordered" evidence="12">
    <location>
        <begin position="1"/>
        <end position="21"/>
    </location>
</feature>
<evidence type="ECO:0000256" key="5">
    <source>
        <dbReference type="ARBA" id="ARBA00022692"/>
    </source>
</evidence>
<evidence type="ECO:0000256" key="1">
    <source>
        <dbReference type="ARBA" id="ARBA00004298"/>
    </source>
</evidence>
<dbReference type="PANTHER" id="PTHR12966:SF0">
    <property type="entry name" value="NADH DEHYDROGENASE [UBIQUINONE] 1 ALPHA SUBCOMPLEX SUBUNIT 13"/>
    <property type="match status" value="1"/>
</dbReference>
<feature type="compositionally biased region" description="Polar residues" evidence="12">
    <location>
        <begin position="1"/>
        <end position="10"/>
    </location>
</feature>
<evidence type="ECO:0000256" key="4">
    <source>
        <dbReference type="ARBA" id="ARBA00022660"/>
    </source>
</evidence>
<comment type="subcellular location">
    <subcellularLocation>
        <location evidence="1 11">Mitochondrion inner membrane</location>
        <topology evidence="1 11">Single-pass membrane protein</topology>
        <orientation evidence="1 11">Matrix side</orientation>
    </subcellularLocation>
</comment>
<feature type="transmembrane region" description="Helical" evidence="11">
    <location>
        <begin position="37"/>
        <end position="56"/>
    </location>
</feature>
<evidence type="ECO:0000256" key="11">
    <source>
        <dbReference type="RuleBase" id="RU368034"/>
    </source>
</evidence>
<dbReference type="GO" id="GO:0005743">
    <property type="term" value="C:mitochondrial inner membrane"/>
    <property type="evidence" value="ECO:0007669"/>
    <property type="project" value="UniProtKB-SubCell"/>
</dbReference>
<dbReference type="STRING" id="1555241.A0A4P9XD57"/>
<evidence type="ECO:0000313" key="13">
    <source>
        <dbReference type="EMBL" id="RKP03378.1"/>
    </source>
</evidence>
<evidence type="ECO:0000256" key="7">
    <source>
        <dbReference type="ARBA" id="ARBA00022982"/>
    </source>
</evidence>
<keyword evidence="3 11" id="KW-0813">Transport</keyword>
<reference evidence="14" key="1">
    <citation type="journal article" date="2018" name="Nat. Microbiol.">
        <title>Leveraging single-cell genomics to expand the fungal tree of life.</title>
        <authorList>
            <person name="Ahrendt S.R."/>
            <person name="Quandt C.A."/>
            <person name="Ciobanu D."/>
            <person name="Clum A."/>
            <person name="Salamov A."/>
            <person name="Andreopoulos B."/>
            <person name="Cheng J.F."/>
            <person name="Woyke T."/>
            <person name="Pelin A."/>
            <person name="Henrissat B."/>
            <person name="Reynolds N.K."/>
            <person name="Benny G.L."/>
            <person name="Smith M.E."/>
            <person name="James T.Y."/>
            <person name="Grigoriev I.V."/>
        </authorList>
    </citation>
    <scope>NUCLEOTIDE SEQUENCE [LARGE SCALE GENOMIC DNA]</scope>
    <source>
        <strain evidence="14">ATCC 52028</strain>
    </source>
</reference>
<keyword evidence="4 11" id="KW-0679">Respiratory chain</keyword>
<dbReference type="OrthoDB" id="3308at2759"/>
<keyword evidence="7 11" id="KW-0249">Electron transport</keyword>
<accession>A0A4P9XD57</accession>
<evidence type="ECO:0000256" key="10">
    <source>
        <dbReference type="ARBA" id="ARBA00023136"/>
    </source>
</evidence>
<dbReference type="InterPro" id="IPR009346">
    <property type="entry name" value="GRIM-19"/>
</dbReference>
<evidence type="ECO:0000256" key="9">
    <source>
        <dbReference type="ARBA" id="ARBA00023128"/>
    </source>
</evidence>
<dbReference type="Proteomes" id="UP000274922">
    <property type="component" value="Unassembled WGS sequence"/>
</dbReference>
<proteinExistence type="inferred from homology"/>
<name>A0A4P9XD57_9FUNG</name>
<keyword evidence="9 11" id="KW-0496">Mitochondrion</keyword>
<evidence type="ECO:0000256" key="2">
    <source>
        <dbReference type="ARBA" id="ARBA00007312"/>
    </source>
</evidence>
<evidence type="ECO:0000313" key="14">
    <source>
        <dbReference type="Proteomes" id="UP000274922"/>
    </source>
</evidence>
<dbReference type="EMBL" id="ML014124">
    <property type="protein sequence ID" value="RKP03378.1"/>
    <property type="molecule type" value="Genomic_DNA"/>
</dbReference>
<evidence type="ECO:0000256" key="12">
    <source>
        <dbReference type="SAM" id="MobiDB-lite"/>
    </source>
</evidence>
<evidence type="ECO:0000256" key="8">
    <source>
        <dbReference type="ARBA" id="ARBA00022989"/>
    </source>
</evidence>
<dbReference type="AlphaFoldDB" id="A0A4P9XD57"/>
<sequence>MASSSATPVTRQDMPPPGGFPKTIKFRRYLPKRGPSGLVILGLLGASMTWAWSNILDTRREKKELLNEKIWARIHLDPILRAEQDRDTVRRLRALKEREAEIMKDVPGWSAMDLKAPMQGINEQGFHEQGVATPVYYTKRYVAPSLVFIPPGSESRIPAQWWRGSRSGMTNLPFHEREGLGFDAPDAEHPETY</sequence>
<evidence type="ECO:0000256" key="6">
    <source>
        <dbReference type="ARBA" id="ARBA00022792"/>
    </source>
</evidence>
<comment type="function">
    <text evidence="11">Complex I functions in the transfer of electrons from NADH to the respiratory chain. Accessory subunit of the mitochondrial membrane respiratory chain NADH dehydrogenase (Complex I), that is believed not to be involved in catalysis.</text>
</comment>
<keyword evidence="14" id="KW-1185">Reference proteome</keyword>
<keyword evidence="5 11" id="KW-0812">Transmembrane</keyword>
<organism evidence="13 14">
    <name type="scientific">Caulochytrium protostelioides</name>
    <dbReference type="NCBI Taxonomy" id="1555241"/>
    <lineage>
        <taxon>Eukaryota</taxon>
        <taxon>Fungi</taxon>
        <taxon>Fungi incertae sedis</taxon>
        <taxon>Chytridiomycota</taxon>
        <taxon>Chytridiomycota incertae sedis</taxon>
        <taxon>Chytridiomycetes</taxon>
        <taxon>Caulochytriales</taxon>
        <taxon>Caulochytriaceae</taxon>
        <taxon>Caulochytrium</taxon>
    </lineage>
</organism>
<keyword evidence="6 11" id="KW-0999">Mitochondrion inner membrane</keyword>
<keyword evidence="8 11" id="KW-1133">Transmembrane helix</keyword>
<dbReference type="GO" id="GO:0045271">
    <property type="term" value="C:respiratory chain complex I"/>
    <property type="evidence" value="ECO:0007669"/>
    <property type="project" value="UniProtKB-UniRule"/>
</dbReference>